<evidence type="ECO:0000256" key="4">
    <source>
        <dbReference type="ARBA" id="ARBA00022475"/>
    </source>
</evidence>
<sequence>MVFAGVLLSIAASVLFGLLSYYSVLLSPLDGPSVFGWRIIFSLLIFALLVLFSRSSLLVWADIRRLLGRPANAGLTLICSGLIALQLMLFGWAPMNGEGQALAMGYFLLPLLMVVIGRFWYRETIRPLQVVAVFLALIGVLAGLVLHGHFSPVSLIVMLGCPPYFMLRKRLALKGLSGIFIEHLVMLPPALIILFMWDFNADFFVARGALSWPVLIGLGLLSSTALFCYLAAGQRLPFALFGMLGYVEPLLLFAVALLLGEPFVAEDLWMYVPIWLAVLLLVLHGVRQLRRQPRPALPRF</sequence>
<keyword evidence="5 8" id="KW-0812">Transmembrane</keyword>
<dbReference type="SUPFAM" id="SSF103481">
    <property type="entry name" value="Multidrug resistance efflux transporter EmrE"/>
    <property type="match status" value="1"/>
</dbReference>
<feature type="transmembrane region" description="Helical" evidence="8">
    <location>
        <begin position="36"/>
        <end position="61"/>
    </location>
</feature>
<evidence type="ECO:0000256" key="8">
    <source>
        <dbReference type="SAM" id="Phobius"/>
    </source>
</evidence>
<feature type="transmembrane region" description="Helical" evidence="8">
    <location>
        <begin position="179"/>
        <end position="197"/>
    </location>
</feature>
<evidence type="ECO:0000256" key="7">
    <source>
        <dbReference type="ARBA" id="ARBA00023136"/>
    </source>
</evidence>
<dbReference type="RefSeq" id="WP_416205124.1">
    <property type="nucleotide sequence ID" value="NZ_JBBKTX010000004.1"/>
</dbReference>
<reference evidence="9 10" key="1">
    <citation type="submission" date="2024-03" db="EMBL/GenBank/DDBJ databases">
        <title>High-quality draft genome sequence of Oceanobacter sp. wDCs-4.</title>
        <authorList>
            <person name="Dong C."/>
        </authorList>
    </citation>
    <scope>NUCLEOTIDE SEQUENCE [LARGE SCALE GENOMIC DNA]</scope>
    <source>
        <strain evidence="10">wDCs-4</strain>
    </source>
</reference>
<protein>
    <submittedName>
        <fullName evidence="9">EamA family transporter RarD</fullName>
    </submittedName>
</protein>
<keyword evidence="7 8" id="KW-0472">Membrane</keyword>
<evidence type="ECO:0000313" key="9">
    <source>
        <dbReference type="EMBL" id="MFK4751738.1"/>
    </source>
</evidence>
<evidence type="ECO:0000256" key="1">
    <source>
        <dbReference type="ARBA" id="ARBA00004651"/>
    </source>
</evidence>
<dbReference type="EMBL" id="JBBKTX010000004">
    <property type="protein sequence ID" value="MFK4751738.1"/>
    <property type="molecule type" value="Genomic_DNA"/>
</dbReference>
<evidence type="ECO:0000256" key="5">
    <source>
        <dbReference type="ARBA" id="ARBA00022692"/>
    </source>
</evidence>
<keyword evidence="10" id="KW-1185">Reference proteome</keyword>
<feature type="transmembrane region" description="Helical" evidence="8">
    <location>
        <begin position="209"/>
        <end position="231"/>
    </location>
</feature>
<comment type="similarity">
    <text evidence="2">Belongs to the EamA transporter family.</text>
</comment>
<feature type="transmembrane region" description="Helical" evidence="8">
    <location>
        <begin position="73"/>
        <end position="95"/>
    </location>
</feature>
<dbReference type="InterPro" id="IPR037185">
    <property type="entry name" value="EmrE-like"/>
</dbReference>
<feature type="transmembrane region" description="Helical" evidence="8">
    <location>
        <begin position="101"/>
        <end position="121"/>
    </location>
</feature>
<gene>
    <name evidence="9" type="primary">rarD</name>
    <name evidence="9" type="ORF">WG929_04855</name>
</gene>
<feature type="transmembrane region" description="Helical" evidence="8">
    <location>
        <begin position="268"/>
        <end position="286"/>
    </location>
</feature>
<dbReference type="NCBIfam" id="TIGR00688">
    <property type="entry name" value="rarD"/>
    <property type="match status" value="1"/>
</dbReference>
<dbReference type="Proteomes" id="UP001620597">
    <property type="component" value="Unassembled WGS sequence"/>
</dbReference>
<evidence type="ECO:0000256" key="3">
    <source>
        <dbReference type="ARBA" id="ARBA00022448"/>
    </source>
</evidence>
<feature type="transmembrane region" description="Helical" evidence="8">
    <location>
        <begin position="128"/>
        <end position="144"/>
    </location>
</feature>
<dbReference type="InterPro" id="IPR004626">
    <property type="entry name" value="RarD"/>
</dbReference>
<feature type="transmembrane region" description="Helical" evidence="8">
    <location>
        <begin position="150"/>
        <end position="167"/>
    </location>
</feature>
<keyword evidence="6 8" id="KW-1133">Transmembrane helix</keyword>
<organism evidence="9 10">
    <name type="scientific">Oceanobacter antarcticus</name>
    <dbReference type="NCBI Taxonomy" id="3133425"/>
    <lineage>
        <taxon>Bacteria</taxon>
        <taxon>Pseudomonadati</taxon>
        <taxon>Pseudomonadota</taxon>
        <taxon>Gammaproteobacteria</taxon>
        <taxon>Oceanospirillales</taxon>
        <taxon>Oceanospirillaceae</taxon>
        <taxon>Oceanobacter</taxon>
    </lineage>
</organism>
<evidence type="ECO:0000256" key="6">
    <source>
        <dbReference type="ARBA" id="ARBA00022989"/>
    </source>
</evidence>
<proteinExistence type="inferred from homology"/>
<keyword evidence="4" id="KW-1003">Cell membrane</keyword>
<evidence type="ECO:0000313" key="10">
    <source>
        <dbReference type="Proteomes" id="UP001620597"/>
    </source>
</evidence>
<evidence type="ECO:0000256" key="2">
    <source>
        <dbReference type="ARBA" id="ARBA00007362"/>
    </source>
</evidence>
<comment type="caution">
    <text evidence="9">The sequence shown here is derived from an EMBL/GenBank/DDBJ whole genome shotgun (WGS) entry which is preliminary data.</text>
</comment>
<feature type="transmembrane region" description="Helical" evidence="8">
    <location>
        <begin position="238"/>
        <end position="256"/>
    </location>
</feature>
<comment type="subcellular location">
    <subcellularLocation>
        <location evidence="1">Cell membrane</location>
        <topology evidence="1">Multi-pass membrane protein</topology>
    </subcellularLocation>
</comment>
<accession>A0ABW8NFL0</accession>
<keyword evidence="3" id="KW-0813">Transport</keyword>
<name>A0ABW8NFL0_9GAMM</name>